<evidence type="ECO:0000256" key="2">
    <source>
        <dbReference type="ARBA" id="ARBA00023125"/>
    </source>
</evidence>
<evidence type="ECO:0000256" key="3">
    <source>
        <dbReference type="ARBA" id="ARBA00023163"/>
    </source>
</evidence>
<dbReference type="AlphaFoldDB" id="A0A645HVM6"/>
<dbReference type="Pfam" id="PF07729">
    <property type="entry name" value="FCD"/>
    <property type="match status" value="1"/>
</dbReference>
<feature type="domain" description="GntR C-terminal" evidence="5">
    <location>
        <begin position="2"/>
        <end position="67"/>
    </location>
</feature>
<accession>A0A645HVM6</accession>
<evidence type="ECO:0000313" key="6">
    <source>
        <dbReference type="EMBL" id="MPN42626.1"/>
    </source>
</evidence>
<organism evidence="6">
    <name type="scientific">bioreactor metagenome</name>
    <dbReference type="NCBI Taxonomy" id="1076179"/>
    <lineage>
        <taxon>unclassified sequences</taxon>
        <taxon>metagenomes</taxon>
        <taxon>ecological metagenomes</taxon>
    </lineage>
</organism>
<keyword evidence="3" id="KW-0804">Transcription</keyword>
<protein>
    <recommendedName>
        <fullName evidence="5">GntR C-terminal domain-containing protein</fullName>
    </recommendedName>
</protein>
<feature type="compositionally biased region" description="Polar residues" evidence="4">
    <location>
        <begin position="61"/>
        <end position="75"/>
    </location>
</feature>
<name>A0A645HVM6_9ZZZZ</name>
<evidence type="ECO:0000256" key="1">
    <source>
        <dbReference type="ARBA" id="ARBA00023015"/>
    </source>
</evidence>
<proteinExistence type="predicted"/>
<sequence>MANATHNVLMADMLEIYFDITERNKKKKVDVYPQRKNEILQEHHEILTAIKERDPIKARQAMQQHINKARQQSIGRTAEEKPNS</sequence>
<evidence type="ECO:0000259" key="5">
    <source>
        <dbReference type="Pfam" id="PF07729"/>
    </source>
</evidence>
<gene>
    <name evidence="6" type="ORF">SDC9_190183</name>
</gene>
<reference evidence="6" key="1">
    <citation type="submission" date="2019-08" db="EMBL/GenBank/DDBJ databases">
        <authorList>
            <person name="Kucharzyk K."/>
            <person name="Murdoch R.W."/>
            <person name="Higgins S."/>
            <person name="Loffler F."/>
        </authorList>
    </citation>
    <scope>NUCLEOTIDE SEQUENCE</scope>
</reference>
<dbReference type="InterPro" id="IPR011711">
    <property type="entry name" value="GntR_C"/>
</dbReference>
<keyword evidence="2" id="KW-0238">DNA-binding</keyword>
<dbReference type="InterPro" id="IPR008920">
    <property type="entry name" value="TF_FadR/GntR_C"/>
</dbReference>
<comment type="caution">
    <text evidence="6">The sequence shown here is derived from an EMBL/GenBank/DDBJ whole genome shotgun (WGS) entry which is preliminary data.</text>
</comment>
<dbReference type="EMBL" id="VSSQ01100492">
    <property type="protein sequence ID" value="MPN42626.1"/>
    <property type="molecule type" value="Genomic_DNA"/>
</dbReference>
<feature type="region of interest" description="Disordered" evidence="4">
    <location>
        <begin position="60"/>
        <end position="84"/>
    </location>
</feature>
<keyword evidence="1" id="KW-0805">Transcription regulation</keyword>
<dbReference type="Gene3D" id="1.20.120.530">
    <property type="entry name" value="GntR ligand-binding domain-like"/>
    <property type="match status" value="1"/>
</dbReference>
<dbReference type="GO" id="GO:0003677">
    <property type="term" value="F:DNA binding"/>
    <property type="evidence" value="ECO:0007669"/>
    <property type="project" value="UniProtKB-KW"/>
</dbReference>
<dbReference type="SUPFAM" id="SSF48008">
    <property type="entry name" value="GntR ligand-binding domain-like"/>
    <property type="match status" value="1"/>
</dbReference>
<evidence type="ECO:0000256" key="4">
    <source>
        <dbReference type="SAM" id="MobiDB-lite"/>
    </source>
</evidence>